<feature type="transmembrane region" description="Helical" evidence="1">
    <location>
        <begin position="42"/>
        <end position="64"/>
    </location>
</feature>
<gene>
    <name evidence="2" type="ORF">ACFQIC_11085</name>
</gene>
<keyword evidence="1" id="KW-0812">Transmembrane</keyword>
<evidence type="ECO:0008006" key="4">
    <source>
        <dbReference type="Google" id="ProtNLM"/>
    </source>
</evidence>
<feature type="transmembrane region" description="Helical" evidence="1">
    <location>
        <begin position="12"/>
        <end position="30"/>
    </location>
</feature>
<organism evidence="2 3">
    <name type="scientific">Halobacillus seohaensis</name>
    <dbReference type="NCBI Taxonomy" id="447421"/>
    <lineage>
        <taxon>Bacteria</taxon>
        <taxon>Bacillati</taxon>
        <taxon>Bacillota</taxon>
        <taxon>Bacilli</taxon>
        <taxon>Bacillales</taxon>
        <taxon>Bacillaceae</taxon>
        <taxon>Halobacillus</taxon>
    </lineage>
</organism>
<evidence type="ECO:0000313" key="3">
    <source>
        <dbReference type="Proteomes" id="UP001596410"/>
    </source>
</evidence>
<reference evidence="3" key="1">
    <citation type="journal article" date="2019" name="Int. J. Syst. Evol. Microbiol.">
        <title>The Global Catalogue of Microorganisms (GCM) 10K type strain sequencing project: providing services to taxonomists for standard genome sequencing and annotation.</title>
        <authorList>
            <consortium name="The Broad Institute Genomics Platform"/>
            <consortium name="The Broad Institute Genome Sequencing Center for Infectious Disease"/>
            <person name="Wu L."/>
            <person name="Ma J."/>
        </authorList>
    </citation>
    <scope>NUCLEOTIDE SEQUENCE [LARGE SCALE GENOMIC DNA]</scope>
    <source>
        <strain evidence="3">CGMCC 4.1621</strain>
    </source>
</reference>
<comment type="caution">
    <text evidence="2">The sequence shown here is derived from an EMBL/GenBank/DDBJ whole genome shotgun (WGS) entry which is preliminary data.</text>
</comment>
<evidence type="ECO:0000313" key="2">
    <source>
        <dbReference type="EMBL" id="MFC7062403.1"/>
    </source>
</evidence>
<sequence>MNKTKKEPIKNGKLWIILGIIFALITPWYFPAGSYKPLFWGIPYWAFIIIGASILLSAYLTYILKYEWQLEEENEEAEEKKGEK</sequence>
<keyword evidence="1" id="KW-1133">Transmembrane helix</keyword>
<dbReference type="Proteomes" id="UP001596410">
    <property type="component" value="Unassembled WGS sequence"/>
</dbReference>
<accession>A0ABW2EJD0</accession>
<evidence type="ECO:0000256" key="1">
    <source>
        <dbReference type="SAM" id="Phobius"/>
    </source>
</evidence>
<name>A0ABW2EJD0_9BACI</name>
<keyword evidence="1" id="KW-0472">Membrane</keyword>
<protein>
    <recommendedName>
        <fullName evidence="4">DUF3311 domain-containing protein</fullName>
    </recommendedName>
</protein>
<dbReference type="EMBL" id="JBHSZV010000027">
    <property type="protein sequence ID" value="MFC7062403.1"/>
    <property type="molecule type" value="Genomic_DNA"/>
</dbReference>
<proteinExistence type="predicted"/>
<dbReference type="RefSeq" id="WP_204709349.1">
    <property type="nucleotide sequence ID" value="NZ_JBHSZV010000027.1"/>
</dbReference>
<keyword evidence="3" id="KW-1185">Reference proteome</keyword>